<reference evidence="5" key="1">
    <citation type="submission" date="2025-08" db="UniProtKB">
        <authorList>
            <consortium name="Ensembl"/>
        </authorList>
    </citation>
    <scope>IDENTIFICATION</scope>
</reference>
<dbReference type="InterPro" id="IPR036722">
    <property type="entry name" value="CART_C_sf"/>
</dbReference>
<evidence type="ECO:0000313" key="6">
    <source>
        <dbReference type="Proteomes" id="UP000694403"/>
    </source>
</evidence>
<keyword evidence="4" id="KW-1015">Disulfide bond</keyword>
<organism evidence="5 6">
    <name type="scientific">Chelydra serpentina</name>
    <name type="common">Snapping turtle</name>
    <name type="synonym">Testudo serpentina</name>
    <dbReference type="NCBI Taxonomy" id="8475"/>
    <lineage>
        <taxon>Eukaryota</taxon>
        <taxon>Metazoa</taxon>
        <taxon>Chordata</taxon>
        <taxon>Craniata</taxon>
        <taxon>Vertebrata</taxon>
        <taxon>Euteleostomi</taxon>
        <taxon>Archelosauria</taxon>
        <taxon>Testudinata</taxon>
        <taxon>Testudines</taxon>
        <taxon>Cryptodira</taxon>
        <taxon>Durocryptodira</taxon>
        <taxon>Americhelydia</taxon>
        <taxon>Chelydroidea</taxon>
        <taxon>Chelydridae</taxon>
        <taxon>Chelydra</taxon>
    </lineage>
</organism>
<accession>A0A8C3RP98</accession>
<protein>
    <recommendedName>
        <fullName evidence="7">Cocaine- and amphetamine-regulated transcript protein</fullName>
    </recommendedName>
</protein>
<dbReference type="Gene3D" id="4.10.40.30">
    <property type="entry name" value="CART, C-terminal domain"/>
    <property type="match status" value="1"/>
</dbReference>
<evidence type="ECO:0000256" key="3">
    <source>
        <dbReference type="ARBA" id="ARBA00022525"/>
    </source>
</evidence>
<keyword evidence="6" id="KW-1185">Reference proteome</keyword>
<name>A0A8C3RP98_CHESE</name>
<dbReference type="PANTHER" id="PTHR16655:SF5">
    <property type="entry name" value="COCAINE- AND AMPHETAMINE-REGULATED TRANSCRIPT 2-RELATED"/>
    <property type="match status" value="1"/>
</dbReference>
<dbReference type="GO" id="GO:0005615">
    <property type="term" value="C:extracellular space"/>
    <property type="evidence" value="ECO:0007669"/>
    <property type="project" value="InterPro"/>
</dbReference>
<evidence type="ECO:0000256" key="1">
    <source>
        <dbReference type="ARBA" id="ARBA00004613"/>
    </source>
</evidence>
<proteinExistence type="inferred from homology"/>
<evidence type="ECO:0000256" key="2">
    <source>
        <dbReference type="ARBA" id="ARBA00005294"/>
    </source>
</evidence>
<dbReference type="GO" id="GO:0043410">
    <property type="term" value="P:positive regulation of MAPK cascade"/>
    <property type="evidence" value="ECO:0007669"/>
    <property type="project" value="InterPro"/>
</dbReference>
<dbReference type="Pfam" id="PF06373">
    <property type="entry name" value="CART"/>
    <property type="match status" value="1"/>
</dbReference>
<comment type="similarity">
    <text evidence="2">Belongs to the CART family.</text>
</comment>
<sequence>EESERSRHSPSLDAAAAPWTAPGSCCLPPAAGVDGVLTSQLPAPNPPEPSCVLQLGVLQEALEKLQKKRVPPWGKKLGPVPALCAVRKASRIGKLCNCPRGASCNFFLLKCL</sequence>
<dbReference type="SUPFAM" id="SSF64546">
    <property type="entry name" value="Satiety factor CART (cocaine and amphetamine regulated transcript)"/>
    <property type="match status" value="1"/>
</dbReference>
<dbReference type="Proteomes" id="UP000694403">
    <property type="component" value="Unplaced"/>
</dbReference>
<reference evidence="5" key="2">
    <citation type="submission" date="2025-09" db="UniProtKB">
        <authorList>
            <consortium name="Ensembl"/>
        </authorList>
    </citation>
    <scope>IDENTIFICATION</scope>
</reference>
<evidence type="ECO:0000313" key="5">
    <source>
        <dbReference type="Ensembl" id="ENSCSRP00000002344.1"/>
    </source>
</evidence>
<evidence type="ECO:0000256" key="4">
    <source>
        <dbReference type="ARBA" id="ARBA00023157"/>
    </source>
</evidence>
<dbReference type="GO" id="GO:0007186">
    <property type="term" value="P:G protein-coupled receptor signaling pathway"/>
    <property type="evidence" value="ECO:0007669"/>
    <property type="project" value="InterPro"/>
</dbReference>
<dbReference type="GO" id="GO:0008343">
    <property type="term" value="P:adult feeding behavior"/>
    <property type="evidence" value="ECO:0007669"/>
    <property type="project" value="InterPro"/>
</dbReference>
<dbReference type="InterPro" id="IPR009106">
    <property type="entry name" value="CART"/>
</dbReference>
<dbReference type="GO" id="GO:0009267">
    <property type="term" value="P:cellular response to starvation"/>
    <property type="evidence" value="ECO:0007669"/>
    <property type="project" value="InterPro"/>
</dbReference>
<dbReference type="GO" id="GO:0005184">
    <property type="term" value="F:neuropeptide hormone activity"/>
    <property type="evidence" value="ECO:0007669"/>
    <property type="project" value="InterPro"/>
</dbReference>
<evidence type="ECO:0008006" key="7">
    <source>
        <dbReference type="Google" id="ProtNLM"/>
    </source>
</evidence>
<keyword evidence="3" id="KW-0964">Secreted</keyword>
<dbReference type="GO" id="GO:0032099">
    <property type="term" value="P:negative regulation of appetite"/>
    <property type="evidence" value="ECO:0007669"/>
    <property type="project" value="InterPro"/>
</dbReference>
<comment type="subcellular location">
    <subcellularLocation>
        <location evidence="1">Secreted</location>
    </subcellularLocation>
</comment>
<dbReference type="AlphaFoldDB" id="A0A8C3RP98"/>
<dbReference type="Ensembl" id="ENSCSRT00000002411.1">
    <property type="protein sequence ID" value="ENSCSRP00000002344.1"/>
    <property type="gene ID" value="ENSCSRG00000001812.1"/>
</dbReference>
<dbReference type="PANTHER" id="PTHR16655">
    <property type="entry name" value="COCAINE AND AMPHETAMINE REGULATED TRANSCRIPT PROTEIN"/>
    <property type="match status" value="1"/>
</dbReference>